<reference evidence="3" key="1">
    <citation type="submission" date="2017-05" db="UniProtKB">
        <authorList>
            <consortium name="EnsemblMetazoa"/>
        </authorList>
    </citation>
    <scope>IDENTIFICATION</scope>
</reference>
<dbReference type="InterPro" id="IPR036179">
    <property type="entry name" value="Ig-like_dom_sf"/>
</dbReference>
<evidence type="ECO:0000256" key="1">
    <source>
        <dbReference type="SAM" id="MobiDB-lite"/>
    </source>
</evidence>
<evidence type="ECO:0000313" key="3">
    <source>
        <dbReference type="EnsemblMetazoa" id="Aqu2.1.21440_001"/>
    </source>
</evidence>
<feature type="domain" description="Ig-like" evidence="2">
    <location>
        <begin position="1015"/>
        <end position="1096"/>
    </location>
</feature>
<accession>A0A1X7U0S6</accession>
<dbReference type="InterPro" id="IPR027417">
    <property type="entry name" value="P-loop_NTPase"/>
</dbReference>
<proteinExistence type="predicted"/>
<protein>
    <recommendedName>
        <fullName evidence="2">Ig-like domain-containing protein</fullName>
    </recommendedName>
</protein>
<dbReference type="SUPFAM" id="SSF48726">
    <property type="entry name" value="Immunoglobulin"/>
    <property type="match status" value="1"/>
</dbReference>
<dbReference type="Gene3D" id="3.40.50.300">
    <property type="entry name" value="P-loop containing nucleotide triphosphate hydrolases"/>
    <property type="match status" value="1"/>
</dbReference>
<name>A0A1X7U0S6_AMPQE</name>
<dbReference type="SUPFAM" id="SSF52540">
    <property type="entry name" value="P-loop containing nucleoside triphosphate hydrolases"/>
    <property type="match status" value="1"/>
</dbReference>
<dbReference type="InterPro" id="IPR013783">
    <property type="entry name" value="Ig-like_fold"/>
</dbReference>
<organism evidence="3">
    <name type="scientific">Amphimedon queenslandica</name>
    <name type="common">Sponge</name>
    <dbReference type="NCBI Taxonomy" id="400682"/>
    <lineage>
        <taxon>Eukaryota</taxon>
        <taxon>Metazoa</taxon>
        <taxon>Porifera</taxon>
        <taxon>Demospongiae</taxon>
        <taxon>Heteroscleromorpha</taxon>
        <taxon>Haplosclerida</taxon>
        <taxon>Niphatidae</taxon>
        <taxon>Amphimedon</taxon>
    </lineage>
</organism>
<dbReference type="PROSITE" id="PS50835">
    <property type="entry name" value="IG_LIKE"/>
    <property type="match status" value="1"/>
</dbReference>
<dbReference type="Gene3D" id="2.60.40.10">
    <property type="entry name" value="Immunoglobulins"/>
    <property type="match status" value="1"/>
</dbReference>
<dbReference type="InParanoid" id="A0A1X7U0S6"/>
<feature type="region of interest" description="Disordered" evidence="1">
    <location>
        <begin position="935"/>
        <end position="977"/>
    </location>
</feature>
<dbReference type="EnsemblMetazoa" id="Aqu2.1.21440_001">
    <property type="protein sequence ID" value="Aqu2.1.21440_001"/>
    <property type="gene ID" value="Aqu2.1.21440"/>
</dbReference>
<dbReference type="AlphaFoldDB" id="A0A1X7U0S6"/>
<dbReference type="InterPro" id="IPR007110">
    <property type="entry name" value="Ig-like_dom"/>
</dbReference>
<sequence>MRWVLKYNDVTFKATGINSHAILSNEEYNERREETSRCLTQDLILTIKWTKVLISGPPETGKSSSIKLLLGEVPNPLHDSTPIIKPVQAVVQSSDETGTRFTRIESIIDHIQSKISTSSNESDEQHFICITDTGGQAAFLDIAPAFLRGKSAVVNIVTQKLTKGLKDETEFFYSVQGKRIGDPVKRKLTNEQVLDWLISSIVSMESRGPNEESYEIVCDSSKPSVFVFGTFYDQSVNFEEKKEHLNEYLDKFDRDVTIQNFCSGNRVFPLIANKSSSEQKNPNTFEKIIHKICKSYTKAKISRNQLQLLKGIQDSCKEKNETTIPVEECYKIGKKHNMKPDDVQKTLLFFHDLSGISYFTALPNVVFLKPQDLVDDISLLISISFFEGSDYIEDTLKIDMPNDALENMQHGYFETKVINKIARFCKPSDLLTLMIELHITAKFERDKYFLPCVLLTAGEKEISTLRKSYRDKVEPLIVSWDNKVIPRGLFCTLITFLLKDDRIKLVELNKRGKPTNIYRNAIQLVYKPSGGILLIDSVTYIEIYYNGQQANCYEIKEFIFDCLTIIIKELHGSHNYLKLQMQFFCIDKKCEHPSVHLCVLSERDHKTLTCPYGNVTTSEVTTRQRPWLGDKVHMHVYLHEQPPLHELCANIEAMEPGKIQSLANQLNISGDYNRLDGVFEAWLKECSKPTRLQVIEALRAIGEKEAVNDYVNKIEERTFQDNITNSKKLDVDTILFALKKIGFDMKTTFDLAEKLDLSQDWYDENEEKYEDEPFENILKEFMSHWLHGEGKSPKTYGTLRDALTTLTNRYDALIEETFSAMGIGSDETQKQVNDYTSVKNLLLDKAPQKSHLLRLFNHSSSHYSTIGTALDVQVDDLLHSQQAASDKLILVFQRWIDSNNDVTWRRILQVCEDFPDQLGKAKAEVERFLSSPSALSLTDAQPDDNNVSKPQPSTPNALSLTDAQSHDNNISKSRPSTETHCSYVKKNQTLLNTIMAQRTWLCPIWFYFLYYLNYKTVYVNCSVYGESPFEVSWLYSTDEISNRSSGYTIISGSKVSNIVYSPNSDDEGYVWWNSSLLLNPINNSTVGYYYCRVNNSFGLIFSKPVYVRNTFKPPSLKLFL</sequence>
<evidence type="ECO:0000259" key="2">
    <source>
        <dbReference type="PROSITE" id="PS50835"/>
    </source>
</evidence>